<proteinExistence type="predicted"/>
<organism evidence="2 3">
    <name type="scientific">Acer saccharum</name>
    <name type="common">Sugar maple</name>
    <dbReference type="NCBI Taxonomy" id="4024"/>
    <lineage>
        <taxon>Eukaryota</taxon>
        <taxon>Viridiplantae</taxon>
        <taxon>Streptophyta</taxon>
        <taxon>Embryophyta</taxon>
        <taxon>Tracheophyta</taxon>
        <taxon>Spermatophyta</taxon>
        <taxon>Magnoliopsida</taxon>
        <taxon>eudicotyledons</taxon>
        <taxon>Gunneridae</taxon>
        <taxon>Pentapetalae</taxon>
        <taxon>rosids</taxon>
        <taxon>malvids</taxon>
        <taxon>Sapindales</taxon>
        <taxon>Sapindaceae</taxon>
        <taxon>Hippocastanoideae</taxon>
        <taxon>Acereae</taxon>
        <taxon>Acer</taxon>
    </lineage>
</organism>
<dbReference type="AlphaFoldDB" id="A0AA39VFA5"/>
<feature type="region of interest" description="Disordered" evidence="1">
    <location>
        <begin position="1"/>
        <end position="22"/>
    </location>
</feature>
<feature type="compositionally biased region" description="Gly residues" evidence="1">
    <location>
        <begin position="12"/>
        <end position="22"/>
    </location>
</feature>
<dbReference type="EMBL" id="JAUESC010000386">
    <property type="protein sequence ID" value="KAK0577767.1"/>
    <property type="molecule type" value="Genomic_DNA"/>
</dbReference>
<reference evidence="2" key="1">
    <citation type="journal article" date="2022" name="Plant J.">
        <title>Strategies of tolerance reflected in two North American maple genomes.</title>
        <authorList>
            <person name="McEvoy S.L."/>
            <person name="Sezen U.U."/>
            <person name="Trouern-Trend A."/>
            <person name="McMahon S.M."/>
            <person name="Schaberg P.G."/>
            <person name="Yang J."/>
            <person name="Wegrzyn J.L."/>
            <person name="Swenson N.G."/>
        </authorList>
    </citation>
    <scope>NUCLEOTIDE SEQUENCE</scope>
    <source>
        <strain evidence="2">NS2018</strain>
    </source>
</reference>
<gene>
    <name evidence="2" type="ORF">LWI29_038337</name>
</gene>
<keyword evidence="3" id="KW-1185">Reference proteome</keyword>
<dbReference type="Proteomes" id="UP001168877">
    <property type="component" value="Unassembled WGS sequence"/>
</dbReference>
<evidence type="ECO:0000313" key="3">
    <source>
        <dbReference type="Proteomes" id="UP001168877"/>
    </source>
</evidence>
<comment type="caution">
    <text evidence="2">The sequence shown here is derived from an EMBL/GenBank/DDBJ whole genome shotgun (WGS) entry which is preliminary data.</text>
</comment>
<sequence>MCSDDGDAKPGSLGGVSGGGAEIRGLGEATVEVVANVQRRRRRRRETGFVRVLDEATTERLEGVVVVRAEGE</sequence>
<protein>
    <submittedName>
        <fullName evidence="2">Uncharacterized protein</fullName>
    </submittedName>
</protein>
<evidence type="ECO:0000256" key="1">
    <source>
        <dbReference type="SAM" id="MobiDB-lite"/>
    </source>
</evidence>
<name>A0AA39VFA5_ACESA</name>
<accession>A0AA39VFA5</accession>
<reference evidence="2" key="2">
    <citation type="submission" date="2023-06" db="EMBL/GenBank/DDBJ databases">
        <authorList>
            <person name="Swenson N.G."/>
            <person name="Wegrzyn J.L."/>
            <person name="Mcevoy S.L."/>
        </authorList>
    </citation>
    <scope>NUCLEOTIDE SEQUENCE</scope>
    <source>
        <strain evidence="2">NS2018</strain>
        <tissue evidence="2">Leaf</tissue>
    </source>
</reference>
<evidence type="ECO:0000313" key="2">
    <source>
        <dbReference type="EMBL" id="KAK0577767.1"/>
    </source>
</evidence>